<organism evidence="2 3">
    <name type="scientific">Marinomonas foliarum</name>
    <dbReference type="NCBI Taxonomy" id="491950"/>
    <lineage>
        <taxon>Bacteria</taxon>
        <taxon>Pseudomonadati</taxon>
        <taxon>Pseudomonadota</taxon>
        <taxon>Gammaproteobacteria</taxon>
        <taxon>Oceanospirillales</taxon>
        <taxon>Oceanospirillaceae</taxon>
        <taxon>Marinomonas</taxon>
    </lineage>
</organism>
<evidence type="ECO:0000313" key="2">
    <source>
        <dbReference type="EMBL" id="QRV25792.1"/>
    </source>
</evidence>
<evidence type="ECO:0000313" key="3">
    <source>
        <dbReference type="Proteomes" id="UP000644167"/>
    </source>
</evidence>
<dbReference type="InterPro" id="IPR013766">
    <property type="entry name" value="Thioredoxin_domain"/>
</dbReference>
<proteinExistence type="predicted"/>
<dbReference type="InterPro" id="IPR036249">
    <property type="entry name" value="Thioredoxin-like_sf"/>
</dbReference>
<feature type="domain" description="Thioredoxin" evidence="1">
    <location>
        <begin position="1"/>
        <end position="112"/>
    </location>
</feature>
<dbReference type="Gene3D" id="3.40.30.10">
    <property type="entry name" value="Glutaredoxin"/>
    <property type="match status" value="1"/>
</dbReference>
<dbReference type="Pfam" id="PF00085">
    <property type="entry name" value="Thioredoxin"/>
    <property type="match status" value="1"/>
</dbReference>
<dbReference type="SUPFAM" id="SSF52833">
    <property type="entry name" value="Thioredoxin-like"/>
    <property type="match status" value="1"/>
</dbReference>
<dbReference type="PROSITE" id="PS51352">
    <property type="entry name" value="THIOREDOXIN_2"/>
    <property type="match status" value="1"/>
</dbReference>
<name>A0ABX7ITW7_9GAMM</name>
<sequence length="112" mass="12526">MKASVMGFNPDYSEEAPTFEDIQALGGYSILEFGTPWCGHCQASQTAVESVLKEKPELLHIKVFDGKGKRLGRQFSVKLWPTLILLKDGEEVDRIVRFTSPGDVMALLNRQI</sequence>
<dbReference type="EMBL" id="CP070273">
    <property type="protein sequence ID" value="QRV25792.1"/>
    <property type="molecule type" value="Genomic_DNA"/>
</dbReference>
<keyword evidence="3" id="KW-1185">Reference proteome</keyword>
<reference evidence="2 3" key="1">
    <citation type="submission" date="2021-02" db="EMBL/GenBank/DDBJ databases">
        <title>The genome of Marinomonas foliarum JZW.</title>
        <authorList>
            <person name="Sun M."/>
        </authorList>
    </citation>
    <scope>NUCLEOTIDE SEQUENCE [LARGE SCALE GENOMIC DNA]</scope>
    <source>
        <strain evidence="2 3">JZW</strain>
    </source>
</reference>
<accession>A0ABX7ITW7</accession>
<gene>
    <name evidence="2" type="ORF">JSY38_14640</name>
</gene>
<protein>
    <submittedName>
        <fullName evidence="2">Thioredoxin family protein</fullName>
    </submittedName>
</protein>
<dbReference type="CDD" id="cd02947">
    <property type="entry name" value="TRX_family"/>
    <property type="match status" value="1"/>
</dbReference>
<evidence type="ECO:0000259" key="1">
    <source>
        <dbReference type="PROSITE" id="PS51352"/>
    </source>
</evidence>
<dbReference type="Proteomes" id="UP000644167">
    <property type="component" value="Chromosome"/>
</dbReference>